<name>A0A1F4XML4_9BACT</name>
<dbReference type="STRING" id="1797240.A3D68_02605"/>
<gene>
    <name evidence="1" type="ORF">A3D68_02605</name>
</gene>
<dbReference type="InterPro" id="IPR023346">
    <property type="entry name" value="Lysozyme-like_dom_sf"/>
</dbReference>
<evidence type="ECO:0008006" key="3">
    <source>
        <dbReference type="Google" id="ProtNLM"/>
    </source>
</evidence>
<dbReference type="SUPFAM" id="SSF53955">
    <property type="entry name" value="Lysozyme-like"/>
    <property type="match status" value="1"/>
</dbReference>
<sequence length="143" mass="15985">MHLTTSIALAFSLALGGQGSLQEDVPRILLMPAAQTVEQYTRDYFADEPVLADIAQCESHFKQFDKDGSIHRGRVNKSDLGIMQVNEYYHGKTAERLGIDLYTIQGNLAYARYLYEQKGTGPWISSKPCWGKTEEAQKLALKG</sequence>
<dbReference type="Proteomes" id="UP000177564">
    <property type="component" value="Unassembled WGS sequence"/>
</dbReference>
<comment type="caution">
    <text evidence="1">The sequence shown here is derived from an EMBL/GenBank/DDBJ whole genome shotgun (WGS) entry which is preliminary data.</text>
</comment>
<protein>
    <recommendedName>
        <fullName evidence="3">Transglycosylase SLT domain-containing protein</fullName>
    </recommendedName>
</protein>
<reference evidence="1 2" key="1">
    <citation type="journal article" date="2016" name="Nat. Commun.">
        <title>Thousands of microbial genomes shed light on interconnected biogeochemical processes in an aquifer system.</title>
        <authorList>
            <person name="Anantharaman K."/>
            <person name="Brown C.T."/>
            <person name="Hug L.A."/>
            <person name="Sharon I."/>
            <person name="Castelle C.J."/>
            <person name="Probst A.J."/>
            <person name="Thomas B.C."/>
            <person name="Singh A."/>
            <person name="Wilkins M.J."/>
            <person name="Karaoz U."/>
            <person name="Brodie E.L."/>
            <person name="Williams K.H."/>
            <person name="Hubbard S.S."/>
            <person name="Banfield J.F."/>
        </authorList>
    </citation>
    <scope>NUCLEOTIDE SEQUENCE [LARGE SCALE GENOMIC DNA]</scope>
</reference>
<accession>A0A1F4XML4</accession>
<evidence type="ECO:0000313" key="1">
    <source>
        <dbReference type="EMBL" id="OGC82848.1"/>
    </source>
</evidence>
<organism evidence="1 2">
    <name type="scientific">Candidatus Adlerbacteria bacterium RIFCSPHIGHO2_02_FULL_52_17</name>
    <dbReference type="NCBI Taxonomy" id="1797240"/>
    <lineage>
        <taxon>Bacteria</taxon>
        <taxon>Candidatus Adleribacteriota</taxon>
    </lineage>
</organism>
<dbReference type="AlphaFoldDB" id="A0A1F4XML4"/>
<evidence type="ECO:0000313" key="2">
    <source>
        <dbReference type="Proteomes" id="UP000177564"/>
    </source>
</evidence>
<proteinExistence type="predicted"/>
<dbReference type="EMBL" id="MEWU01000035">
    <property type="protein sequence ID" value="OGC82848.1"/>
    <property type="molecule type" value="Genomic_DNA"/>
</dbReference>